<name>A0A6A4VH06_AMPAM</name>
<evidence type="ECO:0000313" key="3">
    <source>
        <dbReference type="Proteomes" id="UP000440578"/>
    </source>
</evidence>
<comment type="caution">
    <text evidence="2">The sequence shown here is derived from an EMBL/GenBank/DDBJ whole genome shotgun (WGS) entry which is preliminary data.</text>
</comment>
<organism evidence="2 3">
    <name type="scientific">Amphibalanus amphitrite</name>
    <name type="common">Striped barnacle</name>
    <name type="synonym">Balanus amphitrite</name>
    <dbReference type="NCBI Taxonomy" id="1232801"/>
    <lineage>
        <taxon>Eukaryota</taxon>
        <taxon>Metazoa</taxon>
        <taxon>Ecdysozoa</taxon>
        <taxon>Arthropoda</taxon>
        <taxon>Crustacea</taxon>
        <taxon>Multicrustacea</taxon>
        <taxon>Cirripedia</taxon>
        <taxon>Thoracica</taxon>
        <taxon>Thoracicalcarea</taxon>
        <taxon>Balanomorpha</taxon>
        <taxon>Balanoidea</taxon>
        <taxon>Balanidae</taxon>
        <taxon>Amphibalaninae</taxon>
        <taxon>Amphibalanus</taxon>
    </lineage>
</organism>
<evidence type="ECO:0000313" key="2">
    <source>
        <dbReference type="EMBL" id="KAF0293716.1"/>
    </source>
</evidence>
<dbReference type="Proteomes" id="UP000440578">
    <property type="component" value="Unassembled WGS sequence"/>
</dbReference>
<protein>
    <submittedName>
        <fullName evidence="2">Uncharacterized protein</fullName>
    </submittedName>
</protein>
<gene>
    <name evidence="2" type="ORF">FJT64_008545</name>
</gene>
<proteinExistence type="predicted"/>
<dbReference type="AlphaFoldDB" id="A0A6A4VH06"/>
<evidence type="ECO:0000256" key="1">
    <source>
        <dbReference type="SAM" id="MobiDB-lite"/>
    </source>
</evidence>
<feature type="region of interest" description="Disordered" evidence="1">
    <location>
        <begin position="1"/>
        <end position="58"/>
    </location>
</feature>
<dbReference type="OrthoDB" id="6381181at2759"/>
<dbReference type="EMBL" id="VIIS01001728">
    <property type="protein sequence ID" value="KAF0293716.1"/>
    <property type="molecule type" value="Genomic_DNA"/>
</dbReference>
<accession>A0A6A4VH06</accession>
<reference evidence="2 3" key="1">
    <citation type="submission" date="2019-07" db="EMBL/GenBank/DDBJ databases">
        <title>Draft genome assembly of a fouling barnacle, Amphibalanus amphitrite (Darwin, 1854): The first reference genome for Thecostraca.</title>
        <authorList>
            <person name="Kim W."/>
        </authorList>
    </citation>
    <scope>NUCLEOTIDE SEQUENCE [LARGE SCALE GENOMIC DNA]</scope>
    <source>
        <strain evidence="2">SNU_AA5</strain>
        <tissue evidence="2">Soma without cirri and trophi</tissue>
    </source>
</reference>
<keyword evidence="3" id="KW-1185">Reference proteome</keyword>
<sequence>MVAGPTGMPTRMGEQAATPTVKRKNGFFSSIFKRKRDENDPAHMVRTAGDAPLSPPADRDGAELHMMADMEEDLQKLQMSRQDNPFLQQLQSSADDLVAPDDETDDARLVVTESGNSRQLALAEIHSHLVRSPPPIPWPRSSQKFSFDDLHEPARIVVCIEVIPRSNLRPLAAKDRGQVMDQCLQDILQTQRCIPLQKASAVDETFTGRLSPRTSPLRAPLNVRQLSPRRGKLLSADRPSD</sequence>